<dbReference type="Pfam" id="PF01120">
    <property type="entry name" value="Alpha_L_fucos"/>
    <property type="match status" value="1"/>
</dbReference>
<dbReference type="SUPFAM" id="SSF49695">
    <property type="entry name" value="gamma-Crystallin-like"/>
    <property type="match status" value="1"/>
</dbReference>
<evidence type="ECO:0000256" key="5">
    <source>
        <dbReference type="ARBA" id="ARBA00022729"/>
    </source>
</evidence>
<dbReference type="PANTHER" id="PTHR10030:SF37">
    <property type="entry name" value="ALPHA-L-FUCOSIDASE-RELATED"/>
    <property type="match status" value="1"/>
</dbReference>
<dbReference type="Gene3D" id="2.80.10.50">
    <property type="match status" value="1"/>
</dbReference>
<dbReference type="PANTHER" id="PTHR10030">
    <property type="entry name" value="ALPHA-L-FUCOSIDASE"/>
    <property type="match status" value="1"/>
</dbReference>
<keyword evidence="7" id="KW-0378">Hydrolase</keyword>
<proteinExistence type="inferred from homology"/>
<dbReference type="PROSITE" id="PS51318">
    <property type="entry name" value="TAT"/>
    <property type="match status" value="1"/>
</dbReference>
<dbReference type="InterPro" id="IPR013780">
    <property type="entry name" value="Glyco_hydro_b"/>
</dbReference>
<dbReference type="EC" id="3.2.1.51" evidence="4"/>
<feature type="domain" description="Beta/gamma crystallin 'Greek key'" evidence="9">
    <location>
        <begin position="576"/>
        <end position="616"/>
    </location>
</feature>
<accession>A0ABQ4JJP5</accession>
<name>A0ABQ4JJP5_9ACTN</name>
<dbReference type="InterPro" id="IPR001064">
    <property type="entry name" value="Beta/gamma_crystallin"/>
</dbReference>
<organism evidence="10 11">
    <name type="scientific">Micromonospora qiuiae</name>
    <dbReference type="NCBI Taxonomy" id="502268"/>
    <lineage>
        <taxon>Bacteria</taxon>
        <taxon>Bacillati</taxon>
        <taxon>Actinomycetota</taxon>
        <taxon>Actinomycetes</taxon>
        <taxon>Micromonosporales</taxon>
        <taxon>Micromonosporaceae</taxon>
        <taxon>Micromonospora</taxon>
    </lineage>
</organism>
<dbReference type="InterPro" id="IPR016286">
    <property type="entry name" value="FUC_metazoa-typ"/>
</dbReference>
<dbReference type="Gene3D" id="2.60.40.1180">
    <property type="entry name" value="Golgi alpha-mannosidase II"/>
    <property type="match status" value="1"/>
</dbReference>
<dbReference type="RefSeq" id="WP_204037165.1">
    <property type="nucleotide sequence ID" value="NZ_BOPC01000081.1"/>
</dbReference>
<dbReference type="PROSITE" id="PS50915">
    <property type="entry name" value="CRYSTALLIN_BETA_GAMMA"/>
    <property type="match status" value="1"/>
</dbReference>
<dbReference type="InterPro" id="IPR006311">
    <property type="entry name" value="TAT_signal"/>
</dbReference>
<evidence type="ECO:0000256" key="8">
    <source>
        <dbReference type="ARBA" id="ARBA00023295"/>
    </source>
</evidence>
<dbReference type="Gene3D" id="2.60.20.10">
    <property type="entry name" value="Crystallins"/>
    <property type="match status" value="1"/>
</dbReference>
<keyword evidence="8" id="KW-0326">Glycosidase</keyword>
<keyword evidence="6" id="KW-0677">Repeat</keyword>
<reference evidence="10 11" key="1">
    <citation type="submission" date="2021-01" db="EMBL/GenBank/DDBJ databases">
        <title>Whole genome shotgun sequence of Verrucosispora qiuiae NBRC 106684.</title>
        <authorList>
            <person name="Komaki H."/>
            <person name="Tamura T."/>
        </authorList>
    </citation>
    <scope>NUCLEOTIDE SEQUENCE [LARGE SCALE GENOMIC DNA]</scope>
    <source>
        <strain evidence="10 11">NBRC 106684</strain>
    </source>
</reference>
<evidence type="ECO:0000256" key="6">
    <source>
        <dbReference type="ARBA" id="ARBA00022737"/>
    </source>
</evidence>
<dbReference type="InterPro" id="IPR011024">
    <property type="entry name" value="G_crystallin-like"/>
</dbReference>
<dbReference type="Pfam" id="PF14200">
    <property type="entry name" value="RicinB_lectin_2"/>
    <property type="match status" value="2"/>
</dbReference>
<comment type="similarity">
    <text evidence="2">Belongs to the glycosyl hydrolase 29 family.</text>
</comment>
<comment type="caution">
    <text evidence="10">The sequence shown here is derived from an EMBL/GenBank/DDBJ whole genome shotgun (WGS) entry which is preliminary data.</text>
</comment>
<dbReference type="InterPro" id="IPR035992">
    <property type="entry name" value="Ricin_B-like_lectins"/>
</dbReference>
<sequence>MSRPQLTRRTLLTALGAGGAAAAVGVGAGGIIRPLPAQAAIPGPSSYSESWASVGQHPAAAEWFQDAKFGIYFHWGVFCVPAYANEWYPRNMYNTGSSENNHHRNTYGDPSVWPYHNFINGANDRSGRFVQFAPRLRSAGGNFDPNEWAQLFVDAGARFAGPVAEHHDGFSMWNSQVNEWNSVARGPRLDLLRLHTDAIRSRGLKVMVAMHHAFNFTGFYGWVPQQSDPSLRRLYGQLGTAAQEQLWFDKLREVIDQAQPDIIWQDFDLPRISEAQRLRFLAYYYNRAVAWDREVVATYKDGLERGGAVYDYERGGPAELREPYWLTDDSISSSSWCYTVGIGYYSLNQMLHSLIDRVSKNGNMVLNIAPMADGSIPSGQQTILRGIGDYLRRFGESIYATRAWSVHGEGPTRMGGGSFVAPAVGTARDIRFTRSKDNRVLYATILGWPGSSVTITTLASNRVDLSSLAGVQLLDSTAGSYVNLPNRTQDATGLRITMPSAGAPFSASAYVVKLTFNGPIPALGGGPTVSPPASVYAHVGYDSGVSLSVGSYTAAQLQAAGIGLRTISSVRVTAGHQIIGYANDNFSGTSWTFTADNSDLRNTGNNDAIASLRVTFNPATYQRITNVTNGLVLDSGGNVASGSQLKQWSWDGSTNLQWQLVDLGTGYHRIVNRTNGMVVDGFGQTSNGAAAQQAPWNGSNNQQWQITDQGNRRYRIANRATGLVLDGGGQVASGSMVKQWNWDGSTNLLWTIAVV</sequence>
<evidence type="ECO:0000256" key="1">
    <source>
        <dbReference type="ARBA" id="ARBA00004071"/>
    </source>
</evidence>
<dbReference type="InterPro" id="IPR017853">
    <property type="entry name" value="GH"/>
</dbReference>
<evidence type="ECO:0000313" key="11">
    <source>
        <dbReference type="Proteomes" id="UP000653076"/>
    </source>
</evidence>
<dbReference type="PROSITE" id="PS50231">
    <property type="entry name" value="RICIN_B_LECTIN"/>
    <property type="match status" value="1"/>
</dbReference>
<dbReference type="PRINTS" id="PR00741">
    <property type="entry name" value="GLHYDRLASE29"/>
</dbReference>
<evidence type="ECO:0000313" key="10">
    <source>
        <dbReference type="EMBL" id="GIJ29707.1"/>
    </source>
</evidence>
<dbReference type="CDD" id="cd00161">
    <property type="entry name" value="beta-trefoil_Ricin-like"/>
    <property type="match status" value="1"/>
</dbReference>
<dbReference type="SUPFAM" id="SSF51445">
    <property type="entry name" value="(Trans)glycosidases"/>
    <property type="match status" value="1"/>
</dbReference>
<keyword evidence="11" id="KW-1185">Reference proteome</keyword>
<evidence type="ECO:0000256" key="7">
    <source>
        <dbReference type="ARBA" id="ARBA00022801"/>
    </source>
</evidence>
<protein>
    <recommendedName>
        <fullName evidence="4">alpha-L-fucosidase</fullName>
        <ecNumber evidence="4">3.2.1.51</ecNumber>
    </recommendedName>
</protein>
<dbReference type="Proteomes" id="UP000653076">
    <property type="component" value="Unassembled WGS sequence"/>
</dbReference>
<comment type="similarity">
    <text evidence="3">Belongs to the beta/gamma-crystallin family.</text>
</comment>
<dbReference type="InterPro" id="IPR057739">
    <property type="entry name" value="Glyco_hydro_29_N"/>
</dbReference>
<dbReference type="Gene3D" id="3.20.20.80">
    <property type="entry name" value="Glycosidases"/>
    <property type="match status" value="1"/>
</dbReference>
<keyword evidence="5" id="KW-0732">Signal</keyword>
<evidence type="ECO:0000256" key="4">
    <source>
        <dbReference type="ARBA" id="ARBA00012662"/>
    </source>
</evidence>
<dbReference type="SUPFAM" id="SSF50370">
    <property type="entry name" value="Ricin B-like lectins"/>
    <property type="match status" value="1"/>
</dbReference>
<evidence type="ECO:0000256" key="3">
    <source>
        <dbReference type="ARBA" id="ARBA00009646"/>
    </source>
</evidence>
<dbReference type="SMART" id="SM00812">
    <property type="entry name" value="Alpha_L_fucos"/>
    <property type="match status" value="1"/>
</dbReference>
<comment type="function">
    <text evidence="1">Alpha-L-fucosidase is responsible for hydrolyzing the alpha-1,6-linked fucose joined to the reducing-end N-acetylglucosamine of the carbohydrate moieties of glycoproteins.</text>
</comment>
<dbReference type="InterPro" id="IPR000772">
    <property type="entry name" value="Ricin_B_lectin"/>
</dbReference>
<gene>
    <name evidence="10" type="ORF">Vqi01_48690</name>
</gene>
<evidence type="ECO:0000256" key="2">
    <source>
        <dbReference type="ARBA" id="ARBA00007951"/>
    </source>
</evidence>
<dbReference type="InterPro" id="IPR000933">
    <property type="entry name" value="Glyco_hydro_29"/>
</dbReference>
<dbReference type="EMBL" id="BOPC01000081">
    <property type="protein sequence ID" value="GIJ29707.1"/>
    <property type="molecule type" value="Genomic_DNA"/>
</dbReference>
<evidence type="ECO:0000259" key="9">
    <source>
        <dbReference type="PROSITE" id="PS50915"/>
    </source>
</evidence>